<comment type="caution">
    <text evidence="1">The sequence shown here is derived from an EMBL/GenBank/DDBJ whole genome shotgun (WGS) entry which is preliminary data.</text>
</comment>
<reference evidence="1 2" key="1">
    <citation type="submission" date="2015-02" db="EMBL/GenBank/DDBJ databases">
        <title>Genome Sequencing of Rickettsiales.</title>
        <authorList>
            <person name="Daugherty S.C."/>
            <person name="Su Q."/>
            <person name="Abolude K."/>
            <person name="Beier-Sexton M."/>
            <person name="Carlyon J.A."/>
            <person name="Carter R."/>
            <person name="Day N.P."/>
            <person name="Dumler S.J."/>
            <person name="Dyachenko V."/>
            <person name="Godinez A."/>
            <person name="Kurtti T.J."/>
            <person name="Lichay M."/>
            <person name="Mullins K.E."/>
            <person name="Ott S."/>
            <person name="Pappas-Brown V."/>
            <person name="Paris D.H."/>
            <person name="Patel P."/>
            <person name="Richards A.L."/>
            <person name="Sadzewicz L."/>
            <person name="Sears K."/>
            <person name="Seidman D."/>
            <person name="Sengamalay N."/>
            <person name="Stenos J."/>
            <person name="Tallon L.J."/>
            <person name="Vincent G."/>
            <person name="Fraser C.M."/>
            <person name="Munderloh U."/>
            <person name="Dunning-Hotopp J.C."/>
        </authorList>
    </citation>
    <scope>NUCLEOTIDE SEQUENCE [LARGE SCALE GENOMIC DNA]</scope>
    <source>
        <strain evidence="1 2">RML An4</strain>
    </source>
</reference>
<evidence type="ECO:0000313" key="1">
    <source>
        <dbReference type="EMBL" id="KJV89168.1"/>
    </source>
</evidence>
<dbReference type="AlphaFoldDB" id="A0A0F3Q9F3"/>
<dbReference type="EMBL" id="LAOI01000001">
    <property type="protein sequence ID" value="KJV89168.1"/>
    <property type="molecule type" value="Genomic_DNA"/>
</dbReference>
<keyword evidence="2" id="KW-1185">Reference proteome</keyword>
<evidence type="ECO:0000313" key="2">
    <source>
        <dbReference type="Proteomes" id="UP000033661"/>
    </source>
</evidence>
<accession>A0A0F3Q9F3</accession>
<dbReference type="Proteomes" id="UP000033661">
    <property type="component" value="Unassembled WGS sequence"/>
</dbReference>
<name>A0A0F3Q9F3_RICBE</name>
<sequence>MINHHAKIETAKNKATPVIRCKIDKVELICGLYIVRCGEVGRLL</sequence>
<gene>
    <name evidence="1" type="ORF">RBEAN4_0136</name>
</gene>
<proteinExistence type="predicted"/>
<organism evidence="1 2">
    <name type="scientific">Rickettsia bellii str. RML An4</name>
    <dbReference type="NCBI Taxonomy" id="1359193"/>
    <lineage>
        <taxon>Bacteria</taxon>
        <taxon>Pseudomonadati</taxon>
        <taxon>Pseudomonadota</taxon>
        <taxon>Alphaproteobacteria</taxon>
        <taxon>Rickettsiales</taxon>
        <taxon>Rickettsiaceae</taxon>
        <taxon>Rickettsieae</taxon>
        <taxon>Rickettsia</taxon>
        <taxon>belli group</taxon>
    </lineage>
</organism>
<protein>
    <submittedName>
        <fullName evidence="1">Uncharacterized protein</fullName>
    </submittedName>
</protein>